<dbReference type="Proteomes" id="UP000752647">
    <property type="component" value="Unassembled WGS sequence"/>
</dbReference>
<dbReference type="InterPro" id="IPR009061">
    <property type="entry name" value="DNA-bd_dom_put_sf"/>
</dbReference>
<dbReference type="PANTHER" id="PTHR30204">
    <property type="entry name" value="REDOX-CYCLING DRUG-SENSING TRANSCRIPTIONAL ACTIVATOR SOXR"/>
    <property type="match status" value="1"/>
</dbReference>
<sequence>MTHLDEVVTFTIGQVASLKKISTYTLRYYDEKGLLPKIMRDQNGTRHFTREDLQWLDMIKCLKNTGMSLEQIKYFVDSTYQGAKTLEQRIELLKNQVKKINLTILEQQSYIEQLNKKIKILTNEK</sequence>
<dbReference type="Pfam" id="PF13411">
    <property type="entry name" value="MerR_1"/>
    <property type="match status" value="1"/>
</dbReference>
<dbReference type="PRINTS" id="PR00040">
    <property type="entry name" value="HTHMERR"/>
</dbReference>
<evidence type="ECO:0000256" key="1">
    <source>
        <dbReference type="ARBA" id="ARBA00023125"/>
    </source>
</evidence>
<proteinExistence type="predicted"/>
<protein>
    <submittedName>
        <fullName evidence="4">MerR family transcriptional regulator</fullName>
    </submittedName>
</protein>
<dbReference type="GO" id="GO:0003700">
    <property type="term" value="F:DNA-binding transcription factor activity"/>
    <property type="evidence" value="ECO:0007669"/>
    <property type="project" value="InterPro"/>
</dbReference>
<feature type="domain" description="HTH merR-type" evidence="3">
    <location>
        <begin position="9"/>
        <end position="78"/>
    </location>
</feature>
<comment type="caution">
    <text evidence="4">The sequence shown here is derived from an EMBL/GenBank/DDBJ whole genome shotgun (WGS) entry which is preliminary data.</text>
</comment>
<dbReference type="Gene3D" id="1.10.1660.10">
    <property type="match status" value="1"/>
</dbReference>
<dbReference type="CDD" id="cd01109">
    <property type="entry name" value="HTH_YyaN"/>
    <property type="match status" value="1"/>
</dbReference>
<evidence type="ECO:0000259" key="3">
    <source>
        <dbReference type="PROSITE" id="PS50937"/>
    </source>
</evidence>
<dbReference type="PROSITE" id="PS50937">
    <property type="entry name" value="HTH_MERR_2"/>
    <property type="match status" value="1"/>
</dbReference>
<dbReference type="AlphaFoldDB" id="A0A9Q3XT64"/>
<gene>
    <name evidence="4" type="ORF">KIJ12_04090</name>
</gene>
<dbReference type="GO" id="GO:0003677">
    <property type="term" value="F:DNA binding"/>
    <property type="evidence" value="ECO:0007669"/>
    <property type="project" value="UniProtKB-KW"/>
</dbReference>
<reference evidence="4" key="1">
    <citation type="submission" date="2021-05" db="EMBL/GenBank/DDBJ databases">
        <title>Pangenome of Leuconostoc gelidum warrants species status for Leuconostoc gelidum subsp. gasicomitatum.</title>
        <authorList>
            <person name="Johansson P."/>
            <person name="Sade E."/>
            <person name="Hultman J."/>
            <person name="Auvinen P."/>
            <person name="Bjorkroth J."/>
        </authorList>
    </citation>
    <scope>NUCLEOTIDE SEQUENCE</scope>
    <source>
        <strain evidence="4">A.21.4</strain>
    </source>
</reference>
<keyword evidence="2" id="KW-0175">Coiled coil</keyword>
<name>A0A9Q3XT64_9LACO</name>
<evidence type="ECO:0000256" key="2">
    <source>
        <dbReference type="SAM" id="Coils"/>
    </source>
</evidence>
<dbReference type="PANTHER" id="PTHR30204:SF83">
    <property type="entry name" value="TRANSCRIPTIONAL REGULATOR, MERR FAMILY"/>
    <property type="match status" value="1"/>
</dbReference>
<evidence type="ECO:0000313" key="5">
    <source>
        <dbReference type="Proteomes" id="UP000752647"/>
    </source>
</evidence>
<dbReference type="EMBL" id="JAHBFI010000008">
    <property type="protein sequence ID" value="MBZ5962340.1"/>
    <property type="molecule type" value="Genomic_DNA"/>
</dbReference>
<feature type="coiled-coil region" evidence="2">
    <location>
        <begin position="83"/>
        <end position="124"/>
    </location>
</feature>
<evidence type="ECO:0000313" key="4">
    <source>
        <dbReference type="EMBL" id="MBZ5962340.1"/>
    </source>
</evidence>
<dbReference type="InterPro" id="IPR000551">
    <property type="entry name" value="MerR-type_HTH_dom"/>
</dbReference>
<dbReference type="RefSeq" id="WP_224144067.1">
    <property type="nucleotide sequence ID" value="NZ_CBCPIF010000001.1"/>
</dbReference>
<accession>A0A9Q3XT64</accession>
<dbReference type="InterPro" id="IPR047057">
    <property type="entry name" value="MerR_fam"/>
</dbReference>
<keyword evidence="1" id="KW-0238">DNA-binding</keyword>
<dbReference type="SUPFAM" id="SSF46955">
    <property type="entry name" value="Putative DNA-binding domain"/>
    <property type="match status" value="1"/>
</dbReference>
<organism evidence="4 5">
    <name type="scientific">Leuconostoc gasicomitatum</name>
    <dbReference type="NCBI Taxonomy" id="115778"/>
    <lineage>
        <taxon>Bacteria</taxon>
        <taxon>Bacillati</taxon>
        <taxon>Bacillota</taxon>
        <taxon>Bacilli</taxon>
        <taxon>Lactobacillales</taxon>
        <taxon>Lactobacillaceae</taxon>
        <taxon>Leuconostoc</taxon>
        <taxon>Leuconostoc gelidum group</taxon>
    </lineage>
</organism>
<dbReference type="SMART" id="SM00422">
    <property type="entry name" value="HTH_MERR"/>
    <property type="match status" value="1"/>
</dbReference>